<dbReference type="InterPro" id="IPR050767">
    <property type="entry name" value="Sel1_AlgK"/>
</dbReference>
<dbReference type="InterPro" id="IPR041249">
    <property type="entry name" value="HEPN_DZIP3"/>
</dbReference>
<dbReference type="PANTHER" id="PTHR11102">
    <property type="entry name" value="SEL-1-LIKE PROTEIN"/>
    <property type="match status" value="1"/>
</dbReference>
<dbReference type="Pfam" id="PF08238">
    <property type="entry name" value="Sel1"/>
    <property type="match status" value="5"/>
</dbReference>
<name>A0A816LG04_9BILA</name>
<evidence type="ECO:0000313" key="9">
    <source>
        <dbReference type="EMBL" id="CAF4003288.1"/>
    </source>
</evidence>
<feature type="domain" description="MYND-type" evidence="7">
    <location>
        <begin position="1057"/>
        <end position="1096"/>
    </location>
</feature>
<proteinExistence type="inferred from homology"/>
<organism evidence="8 10">
    <name type="scientific">Rotaria magnacalcarata</name>
    <dbReference type="NCBI Taxonomy" id="392030"/>
    <lineage>
        <taxon>Eukaryota</taxon>
        <taxon>Metazoa</taxon>
        <taxon>Spiralia</taxon>
        <taxon>Gnathifera</taxon>
        <taxon>Rotifera</taxon>
        <taxon>Eurotatoria</taxon>
        <taxon>Bdelloidea</taxon>
        <taxon>Philodinida</taxon>
        <taxon>Philodinidae</taxon>
        <taxon>Rotaria</taxon>
    </lineage>
</organism>
<dbReference type="SMART" id="SM00671">
    <property type="entry name" value="SEL1"/>
    <property type="match status" value="5"/>
</dbReference>
<evidence type="ECO:0000259" key="7">
    <source>
        <dbReference type="PROSITE" id="PS50865"/>
    </source>
</evidence>
<evidence type="ECO:0000256" key="4">
    <source>
        <dbReference type="ARBA" id="ARBA00038101"/>
    </source>
</evidence>
<gene>
    <name evidence="9" type="ORF">OVN521_LOCUS15177</name>
    <name evidence="8" type="ORF">WKI299_LOCUS1463</name>
</gene>
<keyword evidence="11" id="KW-1185">Reference proteome</keyword>
<evidence type="ECO:0000256" key="2">
    <source>
        <dbReference type="ARBA" id="ARBA00022771"/>
    </source>
</evidence>
<keyword evidence="6" id="KW-0802">TPR repeat</keyword>
<keyword evidence="2 5" id="KW-0863">Zinc-finger</keyword>
<keyword evidence="3" id="KW-0862">Zinc</keyword>
<accession>A0A816LG04</accession>
<dbReference type="Gene3D" id="1.25.40.10">
    <property type="entry name" value="Tetratricopeptide repeat domain"/>
    <property type="match status" value="3"/>
</dbReference>
<dbReference type="PROSITE" id="PS01360">
    <property type="entry name" value="ZF_MYND_1"/>
    <property type="match status" value="1"/>
</dbReference>
<dbReference type="InterPro" id="IPR002893">
    <property type="entry name" value="Znf_MYND"/>
</dbReference>
<sequence length="1099" mass="125310">MTSVSKNVRNYFKLDLLIDRSNLKLRQLFKNRYSLFNNGKVWDDSPTCGNNYLTNTIAHNKKKLNLTPVEKTSVASGDSNEWDLTTLSALLLNIDRPKTLNTAQIEQLDNEDRLLNQLREIRNKLAHHQKKSIDDVEFNQLWTELSTILVAFGYIDSELDKLKDDSVFEFSSQSINDENVKEAKKLNSLASQAHKNLNFSDAITLFTKAIVLAGVPDHDRAIFYSNMSSTRLALYEQESESSNNFEIEDSTDQRYRALCDAKKARALWPTWWKGHFRVGKVYTVLNEHEKAINSFERALTLDPINNEIRKALDESRQIYGRQIRQEHLDPRLKPTTMSEHLNEMQQKMGTNPAHVRAGHALIQEIDPAGADVVKGHKYEHGDIDVKQDYEQAAKYFAKAASQGNAEGMYNLARLTDRGLGVEKDHNFALKLLEEAAAQPPKHPIFNAFPNLGVAEAEHSLGLRYAEGVVVHKNLVAAAYWYERAVDHGSAQSANNLALMYLHGTGVDKDLDKAEQLLQLSARRGDPNAMLTLATLLCGKNDLKMAKNWYDRACESGNIIAEINRPMFEQALQVIQKLVDCCPPNLLQVINPIKNAFDSLQTGKTAYKRCDHPYIYDYNVLNGYANRGSITAKTLCDALEHFAQALNILTQSESITETQENIFVHELAECYRIEHIVAQIPGVKMYKKIVEIVDRVLHRCNVESTSVASQLNEDVLICYALLHIDSYELIIKFLGSCKQKYPKSIYFFRLSASVNGWLHRYEDTVFDANTGLEIDPNYYELLYSKAVALRLLDSDMNEAIEAYRAFLAVAPKDHRKVPESYYAMAACYFYIHKLDGLAGIVKKVYKQAEDAEKVQLLCFLPYESDNKTLLKSMFDAQSLPDAEIVAPRRDHKLRLTNPHRIEVIKQHREWEAKSSFVQNNATLDLISGSHQPRVRQQTAKSLIGLKAISLKEMDPTTDHVYDGYVLSVTIIEQTYTWTPSIHLVIEDENFDCERMFIYSFPDGQGKYLTNKVFTIGSKMNIINPYLRLGGTDMKSLVRIDDFSSIIMQSESEQVLNMCRCCGEPNALHVCSKCKQARYCTKECQTIDWQLYKHKFICQRQ</sequence>
<dbReference type="EMBL" id="CAJOBG010002386">
    <property type="protein sequence ID" value="CAF4003288.1"/>
    <property type="molecule type" value="Genomic_DNA"/>
</dbReference>
<dbReference type="EMBL" id="CAJNRF010000080">
    <property type="protein sequence ID" value="CAF1935747.1"/>
    <property type="molecule type" value="Genomic_DNA"/>
</dbReference>
<dbReference type="Pfam" id="PF01753">
    <property type="entry name" value="zf-MYND"/>
    <property type="match status" value="1"/>
</dbReference>
<comment type="similarity">
    <text evidence="4">Belongs to the sel-1 family.</text>
</comment>
<dbReference type="SMART" id="SM00028">
    <property type="entry name" value="TPR"/>
    <property type="match status" value="4"/>
</dbReference>
<protein>
    <recommendedName>
        <fullName evidence="7">MYND-type domain-containing protein</fullName>
    </recommendedName>
</protein>
<dbReference type="InterPro" id="IPR006597">
    <property type="entry name" value="Sel1-like"/>
</dbReference>
<dbReference type="Gene3D" id="6.10.140.2220">
    <property type="match status" value="1"/>
</dbReference>
<dbReference type="PROSITE" id="PS50865">
    <property type="entry name" value="ZF_MYND_2"/>
    <property type="match status" value="1"/>
</dbReference>
<keyword evidence="1" id="KW-0479">Metal-binding</keyword>
<evidence type="ECO:0000313" key="10">
    <source>
        <dbReference type="Proteomes" id="UP000663856"/>
    </source>
</evidence>
<feature type="repeat" description="TPR" evidence="6">
    <location>
        <begin position="272"/>
        <end position="305"/>
    </location>
</feature>
<evidence type="ECO:0000256" key="1">
    <source>
        <dbReference type="ARBA" id="ARBA00022723"/>
    </source>
</evidence>
<dbReference type="InterPro" id="IPR019734">
    <property type="entry name" value="TPR_rpt"/>
</dbReference>
<dbReference type="SUPFAM" id="SSF48452">
    <property type="entry name" value="TPR-like"/>
    <property type="match status" value="2"/>
</dbReference>
<evidence type="ECO:0000256" key="5">
    <source>
        <dbReference type="PROSITE-ProRule" id="PRU00134"/>
    </source>
</evidence>
<dbReference type="SUPFAM" id="SSF81901">
    <property type="entry name" value="HCP-like"/>
    <property type="match status" value="1"/>
</dbReference>
<evidence type="ECO:0000256" key="3">
    <source>
        <dbReference type="ARBA" id="ARBA00022833"/>
    </source>
</evidence>
<evidence type="ECO:0000256" key="6">
    <source>
        <dbReference type="PROSITE-ProRule" id="PRU00339"/>
    </source>
</evidence>
<evidence type="ECO:0000313" key="8">
    <source>
        <dbReference type="EMBL" id="CAF1935747.1"/>
    </source>
</evidence>
<dbReference type="PROSITE" id="PS50293">
    <property type="entry name" value="TPR_REGION"/>
    <property type="match status" value="1"/>
</dbReference>
<dbReference type="Proteomes" id="UP000663866">
    <property type="component" value="Unassembled WGS sequence"/>
</dbReference>
<dbReference type="SUPFAM" id="SSF144232">
    <property type="entry name" value="HIT/MYND zinc finger-like"/>
    <property type="match status" value="1"/>
</dbReference>
<dbReference type="AlphaFoldDB" id="A0A816LG04"/>
<dbReference type="GO" id="GO:0008270">
    <property type="term" value="F:zinc ion binding"/>
    <property type="evidence" value="ECO:0007669"/>
    <property type="project" value="UniProtKB-KW"/>
</dbReference>
<comment type="caution">
    <text evidence="8">The sequence shown here is derived from an EMBL/GenBank/DDBJ whole genome shotgun (WGS) entry which is preliminary data.</text>
</comment>
<dbReference type="PROSITE" id="PS50005">
    <property type="entry name" value="TPR"/>
    <property type="match status" value="1"/>
</dbReference>
<dbReference type="Proteomes" id="UP000663856">
    <property type="component" value="Unassembled WGS sequence"/>
</dbReference>
<dbReference type="PANTHER" id="PTHR11102:SF160">
    <property type="entry name" value="ERAD-ASSOCIATED E3 UBIQUITIN-PROTEIN LIGASE COMPONENT HRD3"/>
    <property type="match status" value="1"/>
</dbReference>
<dbReference type="InterPro" id="IPR011990">
    <property type="entry name" value="TPR-like_helical_dom_sf"/>
</dbReference>
<dbReference type="Pfam" id="PF13181">
    <property type="entry name" value="TPR_8"/>
    <property type="match status" value="1"/>
</dbReference>
<evidence type="ECO:0000313" key="11">
    <source>
        <dbReference type="Proteomes" id="UP000663866"/>
    </source>
</evidence>
<reference evidence="8" key="1">
    <citation type="submission" date="2021-02" db="EMBL/GenBank/DDBJ databases">
        <authorList>
            <person name="Nowell W R."/>
        </authorList>
    </citation>
    <scope>NUCLEOTIDE SEQUENCE</scope>
</reference>
<dbReference type="Pfam" id="PF18738">
    <property type="entry name" value="HEPN_DZIP3"/>
    <property type="match status" value="1"/>
</dbReference>